<proteinExistence type="predicted"/>
<keyword evidence="2" id="KW-1185">Reference proteome</keyword>
<dbReference type="EMBL" id="JAAHCF010000032">
    <property type="protein sequence ID" value="KAK8149958.1"/>
    <property type="molecule type" value="Genomic_DNA"/>
</dbReference>
<organism evidence="1 2">
    <name type="scientific">Beauveria asiatica</name>
    <dbReference type="NCBI Taxonomy" id="1069075"/>
    <lineage>
        <taxon>Eukaryota</taxon>
        <taxon>Fungi</taxon>
        <taxon>Dikarya</taxon>
        <taxon>Ascomycota</taxon>
        <taxon>Pezizomycotina</taxon>
        <taxon>Sordariomycetes</taxon>
        <taxon>Hypocreomycetidae</taxon>
        <taxon>Hypocreales</taxon>
        <taxon>Cordycipitaceae</taxon>
        <taxon>Beauveria</taxon>
    </lineage>
</organism>
<gene>
    <name evidence="1" type="ORF">G3M48_004902</name>
</gene>
<reference evidence="1 2" key="1">
    <citation type="submission" date="2020-02" db="EMBL/GenBank/DDBJ databases">
        <title>Comparative genomics of the hypocrealean fungal genus Beauvera.</title>
        <authorList>
            <person name="Showalter D.N."/>
            <person name="Bushley K.E."/>
            <person name="Rehner S.A."/>
        </authorList>
    </citation>
    <scope>NUCLEOTIDE SEQUENCE [LARGE SCALE GENOMIC DNA]</scope>
    <source>
        <strain evidence="1 2">ARSEF4384</strain>
    </source>
</reference>
<dbReference type="Proteomes" id="UP001397290">
    <property type="component" value="Unassembled WGS sequence"/>
</dbReference>
<evidence type="ECO:0000313" key="1">
    <source>
        <dbReference type="EMBL" id="KAK8149958.1"/>
    </source>
</evidence>
<name>A0AAW0S6G6_9HYPO</name>
<comment type="caution">
    <text evidence="1">The sequence shown here is derived from an EMBL/GenBank/DDBJ whole genome shotgun (WGS) entry which is preliminary data.</text>
</comment>
<accession>A0AAW0S6G6</accession>
<protein>
    <submittedName>
        <fullName evidence="1">Uncharacterized protein</fullName>
    </submittedName>
</protein>
<evidence type="ECO:0000313" key="2">
    <source>
        <dbReference type="Proteomes" id="UP001397290"/>
    </source>
</evidence>
<sequence length="67" mass="7520">MPQATTITTDERTQPWKQMKEVQNLFKPDAPAANAESSQNDDEEPLKLNMFRTSLNAATTNIANVKQ</sequence>
<dbReference type="AlphaFoldDB" id="A0AAW0S6G6"/>